<dbReference type="AlphaFoldDB" id="A0A6P7SAL7"/>
<dbReference type="PIRSF" id="PIRSF028865">
    <property type="entry name" value="Membrin-2"/>
    <property type="match status" value="1"/>
</dbReference>
<evidence type="ECO:0000313" key="20">
    <source>
        <dbReference type="RefSeq" id="XP_029635225.1"/>
    </source>
</evidence>
<keyword evidence="7" id="KW-0007">Acetylation</keyword>
<dbReference type="Gene3D" id="1.20.5.110">
    <property type="match status" value="1"/>
</dbReference>
<dbReference type="SUPFAM" id="SSF58038">
    <property type="entry name" value="SNARE fusion complex"/>
    <property type="match status" value="1"/>
</dbReference>
<evidence type="ECO:0000313" key="19">
    <source>
        <dbReference type="Proteomes" id="UP000515154"/>
    </source>
</evidence>
<dbReference type="GO" id="GO:0005484">
    <property type="term" value="F:SNAP receptor activity"/>
    <property type="evidence" value="ECO:0007669"/>
    <property type="project" value="InterPro"/>
</dbReference>
<dbReference type="Proteomes" id="UP000515154">
    <property type="component" value="Linkage group LG4"/>
</dbReference>
<dbReference type="CDD" id="cd15863">
    <property type="entry name" value="SNARE_GS27"/>
    <property type="match status" value="1"/>
</dbReference>
<gene>
    <name evidence="20 21" type="primary">LOC115210686</name>
</gene>
<evidence type="ECO:0000256" key="2">
    <source>
        <dbReference type="ARBA" id="ARBA00022448"/>
    </source>
</evidence>
<keyword evidence="10 17" id="KW-0472">Membrane</keyword>
<protein>
    <recommendedName>
        <fullName evidence="14">Golgi SNAP receptor complex member 2</fullName>
    </recommendedName>
    <alternativeName>
        <fullName evidence="15">27 kDa Golgi SNARE protein</fullName>
    </alternativeName>
    <alternativeName>
        <fullName evidence="16">Membrin</fullName>
    </alternativeName>
</protein>
<keyword evidence="9" id="KW-0175">Coiled coil</keyword>
<dbReference type="RefSeq" id="XP_029635226.1">
    <property type="nucleotide sequence ID" value="XM_029779366.2"/>
</dbReference>
<dbReference type="GO" id="GO:0005794">
    <property type="term" value="C:Golgi apparatus"/>
    <property type="evidence" value="ECO:0007669"/>
    <property type="project" value="UniProtKB-SubCell"/>
</dbReference>
<keyword evidence="19" id="KW-1185">Reference proteome</keyword>
<dbReference type="PANTHER" id="PTHR21230:SF1">
    <property type="entry name" value="GOLGI SNAP RECEPTOR COMPLEX MEMBER 2"/>
    <property type="match status" value="1"/>
</dbReference>
<dbReference type="GO" id="GO:0000149">
    <property type="term" value="F:SNARE binding"/>
    <property type="evidence" value="ECO:0007669"/>
    <property type="project" value="TreeGrafter"/>
</dbReference>
<dbReference type="PANTHER" id="PTHR21230">
    <property type="entry name" value="VESICLE TRANSPORT V-SNARE PROTEIN VTI1-RELATED"/>
    <property type="match status" value="1"/>
</dbReference>
<evidence type="ECO:0000313" key="21">
    <source>
        <dbReference type="RefSeq" id="XP_029635226.1"/>
    </source>
</evidence>
<evidence type="ECO:0000256" key="10">
    <source>
        <dbReference type="ARBA" id="ARBA00023136"/>
    </source>
</evidence>
<evidence type="ECO:0000256" key="17">
    <source>
        <dbReference type="PIRNR" id="PIRNR028865"/>
    </source>
</evidence>
<reference evidence="20 21" key="1">
    <citation type="submission" date="2025-08" db="UniProtKB">
        <authorList>
            <consortium name="RefSeq"/>
        </authorList>
    </citation>
    <scope>IDENTIFICATION</scope>
</reference>
<evidence type="ECO:0000256" key="9">
    <source>
        <dbReference type="ARBA" id="ARBA00023054"/>
    </source>
</evidence>
<evidence type="ECO:0000256" key="7">
    <source>
        <dbReference type="ARBA" id="ARBA00022990"/>
    </source>
</evidence>
<keyword evidence="8" id="KW-0333">Golgi apparatus</keyword>
<dbReference type="GO" id="GO:0005789">
    <property type="term" value="C:endoplasmic reticulum membrane"/>
    <property type="evidence" value="ECO:0007669"/>
    <property type="project" value="UniProtKB-SubCell"/>
</dbReference>
<comment type="subcellular location">
    <subcellularLocation>
        <location evidence="1">Endoplasmic reticulum membrane</location>
    </subcellularLocation>
    <subcellularLocation>
        <location evidence="12">Golgi apparatus</location>
        <location evidence="12">cis-Golgi network membrane</location>
        <topology evidence="12">Single-pass type IV membrane protein</topology>
    </subcellularLocation>
</comment>
<dbReference type="GO" id="GO:0031902">
    <property type="term" value="C:late endosome membrane"/>
    <property type="evidence" value="ECO:0007669"/>
    <property type="project" value="TreeGrafter"/>
</dbReference>
<evidence type="ECO:0000256" key="16">
    <source>
        <dbReference type="ARBA" id="ARBA00080151"/>
    </source>
</evidence>
<keyword evidence="2 17" id="KW-0813">Transport</keyword>
<proteinExistence type="inferred from homology"/>
<evidence type="ECO:0000256" key="4">
    <source>
        <dbReference type="ARBA" id="ARBA00022824"/>
    </source>
</evidence>
<dbReference type="GO" id="GO:0006906">
    <property type="term" value="P:vesicle fusion"/>
    <property type="evidence" value="ECO:0007669"/>
    <property type="project" value="TreeGrafter"/>
</dbReference>
<dbReference type="GO" id="GO:0015031">
    <property type="term" value="P:protein transport"/>
    <property type="evidence" value="ECO:0007669"/>
    <property type="project" value="UniProtKB-KW"/>
</dbReference>
<evidence type="ECO:0000256" key="6">
    <source>
        <dbReference type="ARBA" id="ARBA00022989"/>
    </source>
</evidence>
<evidence type="ECO:0000256" key="15">
    <source>
        <dbReference type="ARBA" id="ARBA00076985"/>
    </source>
</evidence>
<evidence type="ECO:0000256" key="3">
    <source>
        <dbReference type="ARBA" id="ARBA00022692"/>
    </source>
</evidence>
<keyword evidence="4" id="KW-0256">Endoplasmic reticulum</keyword>
<keyword evidence="5 17" id="KW-0653">Protein transport</keyword>
<evidence type="ECO:0000256" key="12">
    <source>
        <dbReference type="ARBA" id="ARBA00037862"/>
    </source>
</evidence>
<keyword evidence="3 18" id="KW-0812">Transmembrane</keyword>
<dbReference type="GO" id="GO:0031201">
    <property type="term" value="C:SNARE complex"/>
    <property type="evidence" value="ECO:0007669"/>
    <property type="project" value="TreeGrafter"/>
</dbReference>
<keyword evidence="20 21" id="KW-0675">Receptor</keyword>
<evidence type="ECO:0000256" key="14">
    <source>
        <dbReference type="ARBA" id="ARBA00072070"/>
    </source>
</evidence>
<dbReference type="KEGG" id="osn:115210686"/>
<evidence type="ECO:0000256" key="5">
    <source>
        <dbReference type="ARBA" id="ARBA00022927"/>
    </source>
</evidence>
<evidence type="ECO:0000256" key="11">
    <source>
        <dbReference type="ARBA" id="ARBA00037078"/>
    </source>
</evidence>
<name>A0A6P7SAL7_9MOLL</name>
<evidence type="ECO:0000256" key="13">
    <source>
        <dbReference type="ARBA" id="ARBA00038172"/>
    </source>
</evidence>
<feature type="transmembrane region" description="Helical" evidence="18">
    <location>
        <begin position="191"/>
        <end position="211"/>
    </location>
</feature>
<dbReference type="InterPro" id="IPR027027">
    <property type="entry name" value="GOSR2/Membrin/Bos1"/>
</dbReference>
<keyword evidence="6 18" id="KW-1133">Transmembrane helix</keyword>
<dbReference type="Pfam" id="PF12352">
    <property type="entry name" value="V-SNARE_C"/>
    <property type="match status" value="1"/>
</dbReference>
<accession>A0A6P7SAL7</accession>
<comment type="function">
    <text evidence="11 17">Involved in transport of proteins from the cis/medial-Golgi to the trans-Golgi network.</text>
</comment>
<evidence type="ECO:0000256" key="8">
    <source>
        <dbReference type="ARBA" id="ARBA00023034"/>
    </source>
</evidence>
<organism evidence="19 20">
    <name type="scientific">Octopus sinensis</name>
    <name type="common">East Asian common octopus</name>
    <dbReference type="NCBI Taxonomy" id="2607531"/>
    <lineage>
        <taxon>Eukaryota</taxon>
        <taxon>Metazoa</taxon>
        <taxon>Spiralia</taxon>
        <taxon>Lophotrochozoa</taxon>
        <taxon>Mollusca</taxon>
        <taxon>Cephalopoda</taxon>
        <taxon>Coleoidea</taxon>
        <taxon>Octopodiformes</taxon>
        <taxon>Octopoda</taxon>
        <taxon>Incirrata</taxon>
        <taxon>Octopodidae</taxon>
        <taxon>Octopus</taxon>
    </lineage>
</organism>
<dbReference type="GO" id="GO:0012507">
    <property type="term" value="C:ER to Golgi transport vesicle membrane"/>
    <property type="evidence" value="ECO:0007669"/>
    <property type="project" value="TreeGrafter"/>
</dbReference>
<dbReference type="RefSeq" id="XP_029635225.1">
    <property type="nucleotide sequence ID" value="XM_029779365.2"/>
</dbReference>
<evidence type="ECO:0000256" key="18">
    <source>
        <dbReference type="SAM" id="Phobius"/>
    </source>
</evidence>
<sequence>MDNLYHQTNKLVQEVWQNLSALERATDQNVHIIENDIQAHIDMITSHCERLDLFVNKEPVSRRAVAKMKVDQLKYDCQHLQTAMRHLQHKRYRREEEEREREALLSRKFTTNDDNTSIEIDHALRHNTQLQNSHRGIDDLLGAGTNVLSSLKEQSVTLKGTHKKILDIANMLGLSNTVMRLIEKRTSQDKIILFVGMLVTCLIMYIVIAYLI</sequence>
<evidence type="ECO:0000256" key="1">
    <source>
        <dbReference type="ARBA" id="ARBA00004586"/>
    </source>
</evidence>
<dbReference type="FunFam" id="1.20.5.110:FF:000044">
    <property type="entry name" value="Golgi SNAP receptor complex member 2"/>
    <property type="match status" value="1"/>
</dbReference>
<comment type="similarity">
    <text evidence="13 17">Belongs to the GOSR2 family.</text>
</comment>